<evidence type="ECO:0000313" key="1">
    <source>
        <dbReference type="EMBL" id="AEW92620.1"/>
    </source>
</evidence>
<protein>
    <submittedName>
        <fullName evidence="1">Uncharacterized protein</fullName>
    </submittedName>
</protein>
<organism evidence="1 2">
    <name type="scientific">Streptantibioticus cattleyicolor (strain ATCC 35852 / DSM 46488 / JCM 4925 / NBRC 14057 / NRRL 8057)</name>
    <name type="common">Streptomyces cattleya</name>
    <dbReference type="NCBI Taxonomy" id="1003195"/>
    <lineage>
        <taxon>Bacteria</taxon>
        <taxon>Bacillati</taxon>
        <taxon>Actinomycetota</taxon>
        <taxon>Actinomycetes</taxon>
        <taxon>Kitasatosporales</taxon>
        <taxon>Streptomycetaceae</taxon>
        <taxon>Streptantibioticus</taxon>
    </lineage>
</organism>
<name>G8WMQ2_STREN</name>
<dbReference type="HOGENOM" id="CLU_3173553_0_0_11"/>
<accession>G8WMQ2</accession>
<dbReference type="KEGG" id="scy:SCATT_02490"/>
<proteinExistence type="predicted"/>
<sequence length="47" mass="5556">MDGGFRNRAGRIRRRHALTNETTLSEIRQLDPVIRFLTTFVVNRRSK</sequence>
<keyword evidence="2" id="KW-1185">Reference proteome</keyword>
<reference evidence="2" key="1">
    <citation type="submission" date="2011-12" db="EMBL/GenBank/DDBJ databases">
        <title>Complete genome sequence of Streptomyces cattleya strain DSM 46488.</title>
        <authorList>
            <person name="Ou H.-Y."/>
            <person name="Li P."/>
            <person name="Zhao C."/>
            <person name="O'Hagan D."/>
            <person name="Deng Z."/>
        </authorList>
    </citation>
    <scope>NUCLEOTIDE SEQUENCE [LARGE SCALE GENOMIC DNA]</scope>
    <source>
        <strain evidence="2">ATCC 35852 / DSM 46488 / JCM 4925 / NBRC 14057 / NRRL 8057</strain>
    </source>
</reference>
<dbReference type="Proteomes" id="UP000007842">
    <property type="component" value="Chromosome"/>
</dbReference>
<dbReference type="AlphaFoldDB" id="G8WMQ2"/>
<dbReference type="EMBL" id="CP003219">
    <property type="protein sequence ID" value="AEW92620.1"/>
    <property type="molecule type" value="Genomic_DNA"/>
</dbReference>
<gene>
    <name evidence="1" type="ordered locus">SCATT_02490</name>
</gene>
<dbReference type="STRING" id="1003195.SCATT_02490"/>
<evidence type="ECO:0000313" key="2">
    <source>
        <dbReference type="Proteomes" id="UP000007842"/>
    </source>
</evidence>